<protein>
    <submittedName>
        <fullName evidence="1">Uncharacterized protein</fullName>
    </submittedName>
</protein>
<dbReference type="EMBL" id="KC310806">
    <property type="protein sequence ID" value="AGK86716.1"/>
    <property type="molecule type" value="Genomic_DNA"/>
</dbReference>
<evidence type="ECO:0000313" key="2">
    <source>
        <dbReference type="Proteomes" id="UP000030041"/>
    </source>
</evidence>
<dbReference type="GeneID" id="22112036"/>
<dbReference type="Proteomes" id="UP000030041">
    <property type="component" value="Segment"/>
</dbReference>
<gene>
    <name evidence="1" type="ORF">S-CBP2_0010</name>
</gene>
<evidence type="ECO:0000313" key="1">
    <source>
        <dbReference type="EMBL" id="AGK86716.1"/>
    </source>
</evidence>
<keyword evidence="2" id="KW-1185">Reference proteome</keyword>
<organism evidence="1 2">
    <name type="scientific">Synechococcus phage S-CBP2</name>
    <dbReference type="NCBI Taxonomy" id="756277"/>
    <lineage>
        <taxon>Viruses</taxon>
        <taxon>Duplodnaviria</taxon>
        <taxon>Heunggongvirae</taxon>
        <taxon>Uroviricota</taxon>
        <taxon>Caudoviricetes</taxon>
        <taxon>Autographivirales</taxon>
        <taxon>Kembevirus</taxon>
        <taxon>Kembevirus SCBP2</taxon>
    </lineage>
</organism>
<dbReference type="RefSeq" id="YP_009103118.1">
    <property type="nucleotide sequence ID" value="NC_025455.1"/>
</dbReference>
<dbReference type="KEGG" id="vg:22112036"/>
<reference evidence="2" key="1">
    <citation type="submission" date="2012-12" db="EMBL/GenBank/DDBJ databases">
        <title>Genomics of marine cyanopodoviruses.</title>
        <authorList>
            <person name="Huang S."/>
            <person name="Chen F."/>
        </authorList>
    </citation>
    <scope>NUCLEOTIDE SEQUENCE [LARGE SCALE GENOMIC DNA]</scope>
</reference>
<accession>A0A096VKY6</accession>
<sequence>MTNPLSLPLAVASFGLGVLIAAPARSATLVESQVSGVVAGEALCVLARHEAPKEVLREEFARLTKKFIEKDVLDLKLYGPAYLEVIDGLMQSCPERGLPEA</sequence>
<proteinExistence type="predicted"/>
<name>A0A096VKY6_9CAUD</name>
<reference evidence="1 2" key="2">
    <citation type="journal article" date="2015" name="PLoS ONE">
        <title>Comparative Genomic and Phylogenomic Analyses Reveal a Conserved Core Genome Shared by Estuarine and Oceanic Cyanopodoviruses.</title>
        <authorList>
            <person name="Huang S."/>
            <person name="Zhang S."/>
            <person name="Jiao N."/>
            <person name="Chen F."/>
        </authorList>
    </citation>
    <scope>NUCLEOTIDE SEQUENCE [LARGE SCALE GENOMIC DNA]</scope>
</reference>